<dbReference type="Pfam" id="PF00116">
    <property type="entry name" value="COX2"/>
    <property type="match status" value="1"/>
</dbReference>
<dbReference type="SUPFAM" id="SSF49503">
    <property type="entry name" value="Cupredoxins"/>
    <property type="match status" value="1"/>
</dbReference>
<evidence type="ECO:0000313" key="7">
    <source>
        <dbReference type="Proteomes" id="UP000255165"/>
    </source>
</evidence>
<comment type="subcellular location">
    <subcellularLocation>
        <location evidence="1">Periplasm</location>
    </subcellularLocation>
</comment>
<organism evidence="6 7">
    <name type="scientific">Cupriavidus lacunae</name>
    <dbReference type="NCBI Taxonomy" id="2666307"/>
    <lineage>
        <taxon>Bacteria</taxon>
        <taxon>Pseudomonadati</taxon>
        <taxon>Pseudomonadota</taxon>
        <taxon>Betaproteobacteria</taxon>
        <taxon>Burkholderiales</taxon>
        <taxon>Burkholderiaceae</taxon>
        <taxon>Cupriavidus</taxon>
    </lineage>
</organism>
<evidence type="ECO:0000259" key="5">
    <source>
        <dbReference type="PROSITE" id="PS50857"/>
    </source>
</evidence>
<keyword evidence="4" id="KW-1133">Transmembrane helix</keyword>
<evidence type="ECO:0000256" key="4">
    <source>
        <dbReference type="SAM" id="Phobius"/>
    </source>
</evidence>
<evidence type="ECO:0000256" key="1">
    <source>
        <dbReference type="ARBA" id="ARBA00004418"/>
    </source>
</evidence>
<dbReference type="PANTHER" id="PTHR42838">
    <property type="entry name" value="CYTOCHROME C OXIDASE SUBUNIT II"/>
    <property type="match status" value="1"/>
</dbReference>
<keyword evidence="2" id="KW-0479">Metal-binding</keyword>
<comment type="caution">
    <text evidence="6">The sequence shown here is derived from an EMBL/GenBank/DDBJ whole genome shotgun (WGS) entry which is preliminary data.</text>
</comment>
<keyword evidence="7" id="KW-1185">Reference proteome</keyword>
<dbReference type="InterPro" id="IPR008972">
    <property type="entry name" value="Cupredoxin"/>
</dbReference>
<reference evidence="7" key="1">
    <citation type="submission" date="2018-06" db="EMBL/GenBank/DDBJ databases">
        <authorList>
            <person name="Feng T."/>
            <person name="Jeon C.O."/>
        </authorList>
    </citation>
    <scope>NUCLEOTIDE SEQUENCE [LARGE SCALE GENOMIC DNA]</scope>
    <source>
        <strain evidence="7">S23</strain>
    </source>
</reference>
<dbReference type="RefSeq" id="WP_115214429.1">
    <property type="nucleotide sequence ID" value="NZ_QKWJ01000046.1"/>
</dbReference>
<dbReference type="AlphaFoldDB" id="A0A370NNK8"/>
<dbReference type="GO" id="GO:0042597">
    <property type="term" value="C:periplasmic space"/>
    <property type="evidence" value="ECO:0007669"/>
    <property type="project" value="UniProtKB-SubCell"/>
</dbReference>
<proteinExistence type="predicted"/>
<gene>
    <name evidence="6" type="ORF">DN412_27240</name>
</gene>
<keyword evidence="4" id="KW-0812">Transmembrane</keyword>
<evidence type="ECO:0000256" key="2">
    <source>
        <dbReference type="ARBA" id="ARBA00022723"/>
    </source>
</evidence>
<dbReference type="InterPro" id="IPR002429">
    <property type="entry name" value="CcO_II-like_C"/>
</dbReference>
<keyword evidence="3" id="KW-0186">Copper</keyword>
<name>A0A370NNK8_9BURK</name>
<protein>
    <submittedName>
        <fullName evidence="6">Cytochrome C oxidase subunit II</fullName>
    </submittedName>
</protein>
<dbReference type="PANTHER" id="PTHR42838:SF2">
    <property type="entry name" value="NITROUS-OXIDE REDUCTASE"/>
    <property type="match status" value="1"/>
</dbReference>
<dbReference type="GO" id="GO:0005507">
    <property type="term" value="F:copper ion binding"/>
    <property type="evidence" value="ECO:0007669"/>
    <property type="project" value="InterPro"/>
</dbReference>
<evidence type="ECO:0000256" key="3">
    <source>
        <dbReference type="ARBA" id="ARBA00023008"/>
    </source>
</evidence>
<accession>A0A370NNK8</accession>
<feature type="transmembrane region" description="Helical" evidence="4">
    <location>
        <begin position="30"/>
        <end position="50"/>
    </location>
</feature>
<evidence type="ECO:0000313" key="6">
    <source>
        <dbReference type="EMBL" id="RDK07182.1"/>
    </source>
</evidence>
<feature type="domain" description="Cytochrome oxidase subunit II copper A binding" evidence="5">
    <location>
        <begin position="86"/>
        <end position="188"/>
    </location>
</feature>
<dbReference type="PROSITE" id="PS50857">
    <property type="entry name" value="COX2_CUA"/>
    <property type="match status" value="1"/>
</dbReference>
<dbReference type="GO" id="GO:0016020">
    <property type="term" value="C:membrane"/>
    <property type="evidence" value="ECO:0007669"/>
    <property type="project" value="InterPro"/>
</dbReference>
<sequence>MNAATPPSSPSAAPDGHHAEVVAVAAERRWAVVVGLIIAVIILLMIFAGLHWASMPPSRVETVDVKTLHLRGEFAEGNLGTAVDADGKVTVRLIAQQYSFEPQCIVVPAGVPVTFRGTSADAIHGFIVGTTNANTMLIPGFVATFTTTFPKAGEHLMPCHEYCGTGHEAMWARVEVLPQEEFMARARGAERMNCVSR</sequence>
<dbReference type="Gene3D" id="2.60.40.420">
    <property type="entry name" value="Cupredoxins - blue copper proteins"/>
    <property type="match status" value="1"/>
</dbReference>
<keyword evidence="4" id="KW-0472">Membrane</keyword>
<dbReference type="EMBL" id="QKWJ01000046">
    <property type="protein sequence ID" value="RDK07182.1"/>
    <property type="molecule type" value="Genomic_DNA"/>
</dbReference>
<dbReference type="Proteomes" id="UP000255165">
    <property type="component" value="Unassembled WGS sequence"/>
</dbReference>
<dbReference type="GO" id="GO:0004129">
    <property type="term" value="F:cytochrome-c oxidase activity"/>
    <property type="evidence" value="ECO:0007669"/>
    <property type="project" value="InterPro"/>
</dbReference>
<dbReference type="InterPro" id="IPR051403">
    <property type="entry name" value="NosZ/Cyto_c_oxidase_sub2"/>
</dbReference>